<dbReference type="RefSeq" id="WP_144367717.1">
    <property type="nucleotide sequence ID" value="NZ_CABHNA010000086.1"/>
</dbReference>
<accession>A0A564UHW5</accession>
<evidence type="ECO:0000313" key="2">
    <source>
        <dbReference type="Proteomes" id="UP000363661"/>
    </source>
</evidence>
<gene>
    <name evidence="1" type="ORF">RTSSTS7063_02498</name>
</gene>
<protein>
    <submittedName>
        <fullName evidence="1">Uncharacterized protein</fullName>
    </submittedName>
</protein>
<evidence type="ECO:0000313" key="1">
    <source>
        <dbReference type="EMBL" id="VUX19123.1"/>
    </source>
</evidence>
<dbReference type="EMBL" id="CABHNA010000086">
    <property type="protein sequence ID" value="VUX19123.1"/>
    <property type="molecule type" value="Genomic_DNA"/>
</dbReference>
<dbReference type="AlphaFoldDB" id="A0A564UHW5"/>
<sequence length="235" mass="26319">MKSGSNKENRMIRKRFLTSVLLVLLAFVAITVATVAWFSIADKTRVKSMSLDIKSDSDLRMDLNAHTQFEDYVKKISFEQIAERMRSELGFDMTTTPLEPVTTSDQNIFTYENGTVVPESKGAYLTFTLHFMAETDMLVHLNREDSESGANDGTNISSGNAGLPDAMRISFTADGQTWIYDQGTTDTSYELFSLKANTDKPVLIHIWMEGTDPACTDDLKAADYAIRMRFTGESK</sequence>
<name>A0A564UHW5_9FIRM</name>
<proteinExistence type="predicted"/>
<organism evidence="1 2">
    <name type="scientific">[Ruminococcus] torques</name>
    <dbReference type="NCBI Taxonomy" id="33039"/>
    <lineage>
        <taxon>Bacteria</taxon>
        <taxon>Bacillati</taxon>
        <taxon>Bacillota</taxon>
        <taxon>Clostridia</taxon>
        <taxon>Lachnospirales</taxon>
        <taxon>Lachnospiraceae</taxon>
        <taxon>Mediterraneibacter</taxon>
    </lineage>
</organism>
<reference evidence="1 2" key="1">
    <citation type="submission" date="2019-07" db="EMBL/GenBank/DDBJ databases">
        <authorList>
            <person name="Hibberd C M."/>
            <person name="Gehrig L. J."/>
            <person name="Chang H.-W."/>
            <person name="Venkatesh S."/>
        </authorList>
    </citation>
    <scope>NUCLEOTIDE SEQUENCE [LARGE SCALE GENOMIC DNA]</scope>
    <source>
        <strain evidence="1">Ruminococcus_torques_SSTS_Bg7063</strain>
    </source>
</reference>
<keyword evidence="2" id="KW-1185">Reference proteome</keyword>
<dbReference type="Proteomes" id="UP000363661">
    <property type="component" value="Unassembled WGS sequence"/>
</dbReference>